<dbReference type="Proteomes" id="UP001209878">
    <property type="component" value="Unassembled WGS sequence"/>
</dbReference>
<evidence type="ECO:0000259" key="5">
    <source>
        <dbReference type="PROSITE" id="PS50023"/>
    </source>
</evidence>
<dbReference type="Pfam" id="PF23265">
    <property type="entry name" value="Ig-like_KY"/>
    <property type="match status" value="2"/>
</dbReference>
<protein>
    <recommendedName>
        <fullName evidence="5">LIM zinc-binding domain-containing protein</fullName>
    </recommendedName>
</protein>
<dbReference type="Gene3D" id="2.10.110.10">
    <property type="entry name" value="Cysteine Rich Protein"/>
    <property type="match status" value="1"/>
</dbReference>
<evidence type="ECO:0000256" key="1">
    <source>
        <dbReference type="ARBA" id="ARBA00022723"/>
    </source>
</evidence>
<dbReference type="PROSITE" id="PS00478">
    <property type="entry name" value="LIM_DOMAIN_1"/>
    <property type="match status" value="1"/>
</dbReference>
<keyword evidence="2 4" id="KW-0862">Zinc</keyword>
<evidence type="ECO:0000313" key="6">
    <source>
        <dbReference type="EMBL" id="KAK2191630.1"/>
    </source>
</evidence>
<evidence type="ECO:0000256" key="3">
    <source>
        <dbReference type="ARBA" id="ARBA00023038"/>
    </source>
</evidence>
<dbReference type="PANTHER" id="PTHR47020:SF1">
    <property type="entry name" value="HILLARIN"/>
    <property type="match status" value="1"/>
</dbReference>
<evidence type="ECO:0000256" key="2">
    <source>
        <dbReference type="ARBA" id="ARBA00022833"/>
    </source>
</evidence>
<comment type="caution">
    <text evidence="6">The sequence shown here is derived from an EMBL/GenBank/DDBJ whole genome shotgun (WGS) entry which is preliminary data.</text>
</comment>
<reference evidence="6" key="1">
    <citation type="journal article" date="2023" name="Mol. Biol. Evol.">
        <title>Third-Generation Sequencing Reveals the Adaptive Role of the Epigenome in Three Deep-Sea Polychaetes.</title>
        <authorList>
            <person name="Perez M."/>
            <person name="Aroh O."/>
            <person name="Sun Y."/>
            <person name="Lan Y."/>
            <person name="Juniper S.K."/>
            <person name="Young C.R."/>
            <person name="Angers B."/>
            <person name="Qian P.Y."/>
        </authorList>
    </citation>
    <scope>NUCLEOTIDE SEQUENCE</scope>
    <source>
        <strain evidence="6">R07B-5</strain>
    </source>
</reference>
<name>A0AAD9PBB1_RIDPI</name>
<dbReference type="Pfam" id="PF00412">
    <property type="entry name" value="LIM"/>
    <property type="match status" value="1"/>
</dbReference>
<accession>A0AAD9PBB1</accession>
<dbReference type="PROSITE" id="PS50023">
    <property type="entry name" value="LIM_DOMAIN_2"/>
    <property type="match status" value="1"/>
</dbReference>
<dbReference type="GO" id="GO:0046872">
    <property type="term" value="F:metal ion binding"/>
    <property type="evidence" value="ECO:0007669"/>
    <property type="project" value="UniProtKB-KW"/>
</dbReference>
<organism evidence="6 7">
    <name type="scientific">Ridgeia piscesae</name>
    <name type="common">Tubeworm</name>
    <dbReference type="NCBI Taxonomy" id="27915"/>
    <lineage>
        <taxon>Eukaryota</taxon>
        <taxon>Metazoa</taxon>
        <taxon>Spiralia</taxon>
        <taxon>Lophotrochozoa</taxon>
        <taxon>Annelida</taxon>
        <taxon>Polychaeta</taxon>
        <taxon>Sedentaria</taxon>
        <taxon>Canalipalpata</taxon>
        <taxon>Sabellida</taxon>
        <taxon>Siboglinidae</taxon>
        <taxon>Ridgeia</taxon>
    </lineage>
</organism>
<keyword evidence="7" id="KW-1185">Reference proteome</keyword>
<evidence type="ECO:0000313" key="7">
    <source>
        <dbReference type="Proteomes" id="UP001209878"/>
    </source>
</evidence>
<proteinExistence type="predicted"/>
<dbReference type="EMBL" id="JAODUO010000048">
    <property type="protein sequence ID" value="KAK2191630.1"/>
    <property type="molecule type" value="Genomic_DNA"/>
</dbReference>
<gene>
    <name evidence="6" type="ORF">NP493_48g00014</name>
</gene>
<dbReference type="AlphaFoldDB" id="A0AAD9PBB1"/>
<dbReference type="SMART" id="SM00132">
    <property type="entry name" value="LIM"/>
    <property type="match status" value="1"/>
</dbReference>
<feature type="domain" description="LIM zinc-binding" evidence="5">
    <location>
        <begin position="2"/>
        <end position="68"/>
    </location>
</feature>
<sequence length="715" mass="81590">MDKCQRCAKRVYPTETMGPVREAVFHKQCFKCVVCSQYLTMKTFNTNEQEAGDREIYCAKHKPKTQGNEYGINAVSIRRAMHVQGHLKVTKLFFAKHHYLTFVALKKAKCVRIIPTCPAVYRCAGDMLYVQGQVKSKIFEAQQQLERQQRREEDELMKEFWVNNSVDLKSMAKRLTAAMVNKHSEEMMNLLSQLQEEITKMIESEIDAEDIESVMAEVNMVPKEVPKFHPPSCRKRDLYQDPKVFKELDDYVFGIAAKEQTTFTDLVAELTQNCASDLEKARAIFRWITMKDLNVLEFKEGLGKDTPMGLLRGIKYGTESYHTLFMRLCRYGIIQNINTIVKIGSYAGLPCVSVDGHSKGVGYEPGMEIGAGSFRNTWNAVLIAGNWWPVACQWGARYVSTTEKAQKKMVGLQTEMREFLQYEYNEYYFLPDPDEFIFQYRAKDDDKQLLKTPVTLDQFEDMPSVKSIFFTHGLQFDGPLKAVLHTDANGNTEVKIRLSFAKNIKLSCTLRHAERTRRDETEFRGAKLERFVFHSIVDDLALFSVQVPEPGSYLLELFVSRFDAGTLNGACVFKIVCEASGIAGCPLPNCAGAEWGPRRGEQRFGFKALTHVNGVVNVYKDLEMKFTLPTKLGFLYELRKNDVVDSVLEEYVHLIVTDDLLTIEVTLPPVGQYGLEIYAQKEDAVDKTKFAYACKYLLNVTSPGGRNTFVGPWLR</sequence>
<dbReference type="InterPro" id="IPR053041">
    <property type="entry name" value="Transglut-like_Superfamily_Mod"/>
</dbReference>
<keyword evidence="1 4" id="KW-0479">Metal-binding</keyword>
<dbReference type="InterPro" id="IPR001781">
    <property type="entry name" value="Znf_LIM"/>
</dbReference>
<dbReference type="PANTHER" id="PTHR47020">
    <property type="entry name" value="HILLARIN"/>
    <property type="match status" value="1"/>
</dbReference>
<keyword evidence="3 4" id="KW-0440">LIM domain</keyword>
<dbReference type="InterPro" id="IPR056564">
    <property type="entry name" value="Ig-like_KY"/>
</dbReference>
<evidence type="ECO:0000256" key="4">
    <source>
        <dbReference type="PROSITE-ProRule" id="PRU00125"/>
    </source>
</evidence>